<dbReference type="InterPro" id="IPR029063">
    <property type="entry name" value="SAM-dependent_MTases_sf"/>
</dbReference>
<sequence length="452" mass="49699">MRESRSNHSGRRSPDARTSAAPVAADPRMLALKTLQELRGGEVTLDELLAKHGYALSSRDRNFLRHLLGSTLRHLGEIDAILAPRYHPPQDRTANRLTNIMRLGVTQLFFMDVSDHGAVDSTVNLARDAGLHKYIKLVNAVLRGLQRDGYELPDGVEDWQLNVPAWLRGVWKKTYGADRAREIARASLGYAKLDISVRDAEERAEWAEKLGGTLLPTGTIRLESGQRIRDLPGYNDGKWWVQDAAAALPALLFSQYDGKTIYDLCAAPGGKTMQLAARGANTIAVDKSEGRLRRVYENLERVDLGAAIVTGDATDLADDAPIADAVLLDAPCSATGTIRRHPDILLRSSDALMKSLLPIQQKLLLQADRVLAVGGELIYCTCSMQPDEGEFQIKSFLADHPNYARKPITADELGGWDEAITTEGELRILPTHMADLGGMDGFYCARLVKQRG</sequence>
<dbReference type="Pfam" id="PF01189">
    <property type="entry name" value="Methyltr_RsmB-F"/>
    <property type="match status" value="1"/>
</dbReference>
<evidence type="ECO:0000256" key="2">
    <source>
        <dbReference type="ARBA" id="ARBA00022679"/>
    </source>
</evidence>
<keyword evidence="3 5" id="KW-0949">S-adenosyl-L-methionine</keyword>
<dbReference type="OrthoDB" id="9810297at2"/>
<keyword evidence="2 5" id="KW-0808">Transferase</keyword>
<feature type="domain" description="SAM-dependent MTase RsmB/NOP-type" evidence="7">
    <location>
        <begin position="155"/>
        <end position="450"/>
    </location>
</feature>
<feature type="binding site" evidence="5">
    <location>
        <position position="286"/>
    </location>
    <ligand>
        <name>S-adenosyl-L-methionine</name>
        <dbReference type="ChEBI" id="CHEBI:59789"/>
    </ligand>
</feature>
<evidence type="ECO:0000256" key="6">
    <source>
        <dbReference type="SAM" id="MobiDB-lite"/>
    </source>
</evidence>
<accession>A0A1Y2L4Z9</accession>
<feature type="active site" description="Nucleophile" evidence="5">
    <location>
        <position position="382"/>
    </location>
</feature>
<dbReference type="Pfam" id="PF01029">
    <property type="entry name" value="NusB"/>
    <property type="match status" value="1"/>
</dbReference>
<evidence type="ECO:0000256" key="3">
    <source>
        <dbReference type="ARBA" id="ARBA00022691"/>
    </source>
</evidence>
<feature type="binding site" evidence="5">
    <location>
        <begin position="265"/>
        <end position="271"/>
    </location>
    <ligand>
        <name>S-adenosyl-L-methionine</name>
        <dbReference type="ChEBI" id="CHEBI:59789"/>
    </ligand>
</feature>
<comment type="similarity">
    <text evidence="5">Belongs to the class I-like SAM-binding methyltransferase superfamily. RsmB/NOP family.</text>
</comment>
<feature type="binding site" evidence="5">
    <location>
        <position position="312"/>
    </location>
    <ligand>
        <name>S-adenosyl-L-methionine</name>
        <dbReference type="ChEBI" id="CHEBI:59789"/>
    </ligand>
</feature>
<dbReference type="InterPro" id="IPR001678">
    <property type="entry name" value="MeTrfase_RsmB-F_NOP2_dom"/>
</dbReference>
<dbReference type="PROSITE" id="PS51686">
    <property type="entry name" value="SAM_MT_RSMB_NOP"/>
    <property type="match status" value="1"/>
</dbReference>
<organism evidence="8 9">
    <name type="scientific">Thalassospira mesophila</name>
    <dbReference type="NCBI Taxonomy" id="1293891"/>
    <lineage>
        <taxon>Bacteria</taxon>
        <taxon>Pseudomonadati</taxon>
        <taxon>Pseudomonadota</taxon>
        <taxon>Alphaproteobacteria</taxon>
        <taxon>Rhodospirillales</taxon>
        <taxon>Thalassospiraceae</taxon>
        <taxon>Thalassospira</taxon>
    </lineage>
</organism>
<keyword evidence="1 5" id="KW-0489">Methyltransferase</keyword>
<evidence type="ECO:0000256" key="5">
    <source>
        <dbReference type="PROSITE-ProRule" id="PRU01023"/>
    </source>
</evidence>
<dbReference type="PRINTS" id="PR02008">
    <property type="entry name" value="RCMTFAMILY"/>
</dbReference>
<dbReference type="InterPro" id="IPR023267">
    <property type="entry name" value="RCMT"/>
</dbReference>
<evidence type="ECO:0000259" key="7">
    <source>
        <dbReference type="PROSITE" id="PS51686"/>
    </source>
</evidence>
<gene>
    <name evidence="8" type="ORF">TMES_01985</name>
</gene>
<dbReference type="SUPFAM" id="SSF48013">
    <property type="entry name" value="NusB-like"/>
    <property type="match status" value="1"/>
</dbReference>
<name>A0A1Y2L4Z9_9PROT</name>
<proteinExistence type="inferred from homology"/>
<dbReference type="PANTHER" id="PTHR22807">
    <property type="entry name" value="NOP2 YEAST -RELATED NOL1/NOP2/FMU SUN DOMAIN-CONTAINING"/>
    <property type="match status" value="1"/>
</dbReference>
<dbReference type="InterPro" id="IPR035926">
    <property type="entry name" value="NusB-like_sf"/>
</dbReference>
<keyword evidence="4 5" id="KW-0694">RNA-binding</keyword>
<dbReference type="GO" id="GO:0001510">
    <property type="term" value="P:RNA methylation"/>
    <property type="evidence" value="ECO:0007669"/>
    <property type="project" value="InterPro"/>
</dbReference>
<evidence type="ECO:0000256" key="1">
    <source>
        <dbReference type="ARBA" id="ARBA00022603"/>
    </source>
</evidence>
<dbReference type="PANTHER" id="PTHR22807:SF61">
    <property type="entry name" value="NOL1_NOP2_SUN FAMILY PROTEIN _ ANTITERMINATION NUSB DOMAIN-CONTAINING PROTEIN"/>
    <property type="match status" value="1"/>
</dbReference>
<evidence type="ECO:0000313" key="8">
    <source>
        <dbReference type="EMBL" id="OSQ40553.1"/>
    </source>
</evidence>
<dbReference type="GO" id="GO:0006355">
    <property type="term" value="P:regulation of DNA-templated transcription"/>
    <property type="evidence" value="ECO:0007669"/>
    <property type="project" value="InterPro"/>
</dbReference>
<dbReference type="RefSeq" id="WP_085578917.1">
    <property type="nucleotide sequence ID" value="NZ_JFKA01000001.1"/>
</dbReference>
<dbReference type="STRING" id="1293891.TMES_01985"/>
<dbReference type="CDD" id="cd02440">
    <property type="entry name" value="AdoMet_MTases"/>
    <property type="match status" value="1"/>
</dbReference>
<dbReference type="InterPro" id="IPR006027">
    <property type="entry name" value="NusB_RsmB_TIM44"/>
</dbReference>
<dbReference type="Proteomes" id="UP000193391">
    <property type="component" value="Unassembled WGS sequence"/>
</dbReference>
<evidence type="ECO:0000313" key="9">
    <source>
        <dbReference type="Proteomes" id="UP000193391"/>
    </source>
</evidence>
<dbReference type="GO" id="GO:0003723">
    <property type="term" value="F:RNA binding"/>
    <property type="evidence" value="ECO:0007669"/>
    <property type="project" value="UniProtKB-UniRule"/>
</dbReference>
<dbReference type="SUPFAM" id="SSF53335">
    <property type="entry name" value="S-adenosyl-L-methionine-dependent methyltransferases"/>
    <property type="match status" value="1"/>
</dbReference>
<feature type="binding site" evidence="5">
    <location>
        <position position="329"/>
    </location>
    <ligand>
        <name>S-adenosyl-L-methionine</name>
        <dbReference type="ChEBI" id="CHEBI:59789"/>
    </ligand>
</feature>
<dbReference type="Gene3D" id="3.40.50.150">
    <property type="entry name" value="Vaccinia Virus protein VP39"/>
    <property type="match status" value="1"/>
</dbReference>
<reference evidence="8 9" key="1">
    <citation type="submission" date="2014-03" db="EMBL/GenBank/DDBJ databases">
        <title>The draft genome sequence of Thalassospira mesophila JCM 18969.</title>
        <authorList>
            <person name="Lai Q."/>
            <person name="Shao Z."/>
        </authorList>
    </citation>
    <scope>NUCLEOTIDE SEQUENCE [LARGE SCALE GENOMIC DNA]</scope>
    <source>
        <strain evidence="8 9">JCM 18969</strain>
    </source>
</reference>
<dbReference type="Gene3D" id="1.10.940.10">
    <property type="entry name" value="NusB-like"/>
    <property type="match status" value="1"/>
</dbReference>
<feature type="region of interest" description="Disordered" evidence="6">
    <location>
        <begin position="1"/>
        <end position="23"/>
    </location>
</feature>
<comment type="caution">
    <text evidence="8">The sequence shown here is derived from an EMBL/GenBank/DDBJ whole genome shotgun (WGS) entry which is preliminary data.</text>
</comment>
<protein>
    <submittedName>
        <fullName evidence="8">Sun protein</fullName>
    </submittedName>
</protein>
<dbReference type="AlphaFoldDB" id="A0A1Y2L4Z9"/>
<keyword evidence="9" id="KW-1185">Reference proteome</keyword>
<dbReference type="EMBL" id="JFKA01000001">
    <property type="protein sequence ID" value="OSQ40553.1"/>
    <property type="molecule type" value="Genomic_DNA"/>
</dbReference>
<dbReference type="InterPro" id="IPR049560">
    <property type="entry name" value="MeTrfase_RsmB-F_NOP2_cat"/>
</dbReference>
<dbReference type="GO" id="GO:0008173">
    <property type="term" value="F:RNA methyltransferase activity"/>
    <property type="evidence" value="ECO:0007669"/>
    <property type="project" value="InterPro"/>
</dbReference>
<evidence type="ECO:0000256" key="4">
    <source>
        <dbReference type="ARBA" id="ARBA00022884"/>
    </source>
</evidence>